<dbReference type="SFLD" id="SFLDG01016">
    <property type="entry name" value="Prenyltransferase_Like_2"/>
    <property type="match status" value="1"/>
</dbReference>
<feature type="domain" description="Squalene cyclase N-terminal" evidence="5">
    <location>
        <begin position="16"/>
        <end position="292"/>
    </location>
</feature>
<evidence type="ECO:0000313" key="6">
    <source>
        <dbReference type="EMBL" id="MDQ0228922.1"/>
    </source>
</evidence>
<evidence type="ECO:0000313" key="7">
    <source>
        <dbReference type="Proteomes" id="UP001234495"/>
    </source>
</evidence>
<comment type="pathway">
    <text evidence="1">Secondary metabolite biosynthesis; hopanoid biosynthesis.</text>
</comment>
<dbReference type="InterPro" id="IPR018333">
    <property type="entry name" value="Squalene_cyclase"/>
</dbReference>
<dbReference type="Pfam" id="PF13243">
    <property type="entry name" value="SQHop_cyclase_C"/>
    <property type="match status" value="1"/>
</dbReference>
<feature type="domain" description="Squalene cyclase C-terminal" evidence="4">
    <location>
        <begin position="306"/>
        <end position="618"/>
    </location>
</feature>
<organism evidence="6 7">
    <name type="scientific">Metabacillus malikii</name>
    <dbReference type="NCBI Taxonomy" id="1504265"/>
    <lineage>
        <taxon>Bacteria</taxon>
        <taxon>Bacillati</taxon>
        <taxon>Bacillota</taxon>
        <taxon>Bacilli</taxon>
        <taxon>Bacillales</taxon>
        <taxon>Bacillaceae</taxon>
        <taxon>Metabacillus</taxon>
    </lineage>
</organism>
<dbReference type="NCBIfam" id="TIGR01787">
    <property type="entry name" value="squalene_cyclas"/>
    <property type="match status" value="1"/>
</dbReference>
<sequence length="621" mass="70594">MDLFEMKIKKEVDKRIKELISMQQIEGNWDFCFEGGLLTDAYMIILLRVLEIDNEEKLIQELVNRLMVIQNKNGTWSVAPDEMSGDLSCTVLAYTAILYSGLYSPNHPNLRKAKRFIKQQGGLSNTHFMTKWMLAVIGQYKWPAYFYIPMTFMLLPSSSPIHFNHFSSYARVHLLPMIIAANKKFTINNRSAPSLNSLNLHRGIDEWELFSTTRLDNPFKAEMIKLLNLPKYFHRLGYERAEQYMINRIENDGTLFSYASATFYMIYALLALGYKKESPIIKKAIVSLKNLLNKNCNGVHLENSTSTIWDTSLLSYAFQEAQIPANHPSIQKATKYLVNKQQISDTVHLFERKYGGWGFSHNNTLNPDNDDTSAVLRALTRTAQTDKAVYQSWFTGVSYLLSMQNVDGGWAAFEKNKANPILTFLPIDNAKDAAIDPSTPDLTGRVLEFLGNYCGLTIQHPLIKASVYWLLQQQQTNGSWYGRWGVCYIYGTWAAVTGLTAVGISKNALPIKKATNWLKHIQHSDGGWGESCSSSQVRAYTPLSFSTPSQTAWAVDALIQAGHKNSQEVRRGLLYLLRENQDKASFSYPTGIGLPGQFYINYHSYNKVFPLLAFAHYLQKK</sequence>
<dbReference type="InterPro" id="IPR032697">
    <property type="entry name" value="SQ_cyclase_N"/>
</dbReference>
<protein>
    <submittedName>
        <fullName evidence="6">Sporulenol synthase</fullName>
        <ecNumber evidence="6">4.2.1.137</ecNumber>
    </submittedName>
</protein>
<evidence type="ECO:0000259" key="5">
    <source>
        <dbReference type="Pfam" id="PF13249"/>
    </source>
</evidence>
<dbReference type="EMBL" id="JAUSUD010000001">
    <property type="protein sequence ID" value="MDQ0228922.1"/>
    <property type="molecule type" value="Genomic_DNA"/>
</dbReference>
<keyword evidence="6" id="KW-0456">Lyase</keyword>
<evidence type="ECO:0000256" key="2">
    <source>
        <dbReference type="ARBA" id="ARBA00009755"/>
    </source>
</evidence>
<reference evidence="6 7" key="1">
    <citation type="submission" date="2023-07" db="EMBL/GenBank/DDBJ databases">
        <title>Genomic Encyclopedia of Type Strains, Phase IV (KMG-IV): sequencing the most valuable type-strain genomes for metagenomic binning, comparative biology and taxonomic classification.</title>
        <authorList>
            <person name="Goeker M."/>
        </authorList>
    </citation>
    <scope>NUCLEOTIDE SEQUENCE [LARGE SCALE GENOMIC DNA]</scope>
    <source>
        <strain evidence="6 7">DSM 29005</strain>
    </source>
</reference>
<dbReference type="Proteomes" id="UP001234495">
    <property type="component" value="Unassembled WGS sequence"/>
</dbReference>
<name>A0ABT9ZAQ3_9BACI</name>
<dbReference type="PANTHER" id="PTHR11764">
    <property type="entry name" value="TERPENE CYCLASE/MUTASE FAMILY MEMBER"/>
    <property type="match status" value="1"/>
</dbReference>
<keyword evidence="3" id="KW-0677">Repeat</keyword>
<dbReference type="Gene3D" id="1.50.10.20">
    <property type="match status" value="2"/>
</dbReference>
<dbReference type="GO" id="GO:0016829">
    <property type="term" value="F:lyase activity"/>
    <property type="evidence" value="ECO:0007669"/>
    <property type="project" value="UniProtKB-KW"/>
</dbReference>
<proteinExistence type="inferred from homology"/>
<dbReference type="RefSeq" id="WP_307335752.1">
    <property type="nucleotide sequence ID" value="NZ_JAUSUD010000001.1"/>
</dbReference>
<dbReference type="SUPFAM" id="SSF48239">
    <property type="entry name" value="Terpenoid cyclases/Protein prenyltransferases"/>
    <property type="match status" value="2"/>
</dbReference>
<dbReference type="EC" id="4.2.1.137" evidence="6"/>
<accession>A0ABT9ZAQ3</accession>
<gene>
    <name evidence="6" type="ORF">J2S19_000172</name>
</gene>
<evidence type="ECO:0000256" key="1">
    <source>
        <dbReference type="ARBA" id="ARBA00004999"/>
    </source>
</evidence>
<keyword evidence="7" id="KW-1185">Reference proteome</keyword>
<dbReference type="PANTHER" id="PTHR11764:SF20">
    <property type="entry name" value="LANOSTEROL SYNTHASE"/>
    <property type="match status" value="1"/>
</dbReference>
<comment type="similarity">
    <text evidence="2">Belongs to the terpene cyclase/mutase family.</text>
</comment>
<dbReference type="Pfam" id="PF13249">
    <property type="entry name" value="SQHop_cyclase_N"/>
    <property type="match status" value="1"/>
</dbReference>
<dbReference type="InterPro" id="IPR008930">
    <property type="entry name" value="Terpenoid_cyclase/PrenylTrfase"/>
</dbReference>
<evidence type="ECO:0000256" key="3">
    <source>
        <dbReference type="ARBA" id="ARBA00022737"/>
    </source>
</evidence>
<evidence type="ECO:0000259" key="4">
    <source>
        <dbReference type="Pfam" id="PF13243"/>
    </source>
</evidence>
<dbReference type="InterPro" id="IPR032696">
    <property type="entry name" value="SQ_cyclase_C"/>
</dbReference>
<comment type="caution">
    <text evidence="6">The sequence shown here is derived from an EMBL/GenBank/DDBJ whole genome shotgun (WGS) entry which is preliminary data.</text>
</comment>